<organism evidence="2 3">
    <name type="scientific">Panicum virgatum</name>
    <name type="common">Blackwell switchgrass</name>
    <dbReference type="NCBI Taxonomy" id="38727"/>
    <lineage>
        <taxon>Eukaryota</taxon>
        <taxon>Viridiplantae</taxon>
        <taxon>Streptophyta</taxon>
        <taxon>Embryophyta</taxon>
        <taxon>Tracheophyta</taxon>
        <taxon>Spermatophyta</taxon>
        <taxon>Magnoliopsida</taxon>
        <taxon>Liliopsida</taxon>
        <taxon>Poales</taxon>
        <taxon>Poaceae</taxon>
        <taxon>PACMAD clade</taxon>
        <taxon>Panicoideae</taxon>
        <taxon>Panicodae</taxon>
        <taxon>Paniceae</taxon>
        <taxon>Panicinae</taxon>
        <taxon>Panicum</taxon>
        <taxon>Panicum sect. Hiantes</taxon>
    </lineage>
</organism>
<keyword evidence="3" id="KW-1185">Reference proteome</keyword>
<evidence type="ECO:0000256" key="1">
    <source>
        <dbReference type="ARBA" id="ARBA00022729"/>
    </source>
</evidence>
<sequence>MTSVSTMTFACWSWASTMTALMRILGAWPRLQQGLAQATRRTLSPTSRPSLPNQAWTTKTRAALGQCQKLYNDVDFAFLGAHDTINDRNYKAGKEQVGVAISLAHQCDDVFAKAEIQSPLTQYSSYTVKIGIICVAITDLIK</sequence>
<name>A0A8T0XBF7_PANVG</name>
<dbReference type="AlphaFoldDB" id="A0A8T0XBF7"/>
<accession>A0A8T0XBF7</accession>
<dbReference type="InterPro" id="IPR035513">
    <property type="entry name" value="Invertase/methylesterase_inhib"/>
</dbReference>
<dbReference type="Proteomes" id="UP000823388">
    <property type="component" value="Chromosome 1K"/>
</dbReference>
<reference evidence="2" key="1">
    <citation type="submission" date="2020-05" db="EMBL/GenBank/DDBJ databases">
        <title>WGS assembly of Panicum virgatum.</title>
        <authorList>
            <person name="Lovell J.T."/>
            <person name="Jenkins J."/>
            <person name="Shu S."/>
            <person name="Juenger T.E."/>
            <person name="Schmutz J."/>
        </authorList>
    </citation>
    <scope>NUCLEOTIDE SEQUENCE</scope>
    <source>
        <strain evidence="2">AP13</strain>
    </source>
</reference>
<comment type="caution">
    <text evidence="2">The sequence shown here is derived from an EMBL/GenBank/DDBJ whole genome shotgun (WGS) entry which is preliminary data.</text>
</comment>
<gene>
    <name evidence="2" type="ORF">PVAP13_1KG321810</name>
</gene>
<dbReference type="SUPFAM" id="SSF101148">
    <property type="entry name" value="Plant invertase/pectin methylesterase inhibitor"/>
    <property type="match status" value="1"/>
</dbReference>
<dbReference type="EMBL" id="CM029037">
    <property type="protein sequence ID" value="KAG2658891.1"/>
    <property type="molecule type" value="Genomic_DNA"/>
</dbReference>
<evidence type="ECO:0008006" key="4">
    <source>
        <dbReference type="Google" id="ProtNLM"/>
    </source>
</evidence>
<dbReference type="PANTHER" id="PTHR35357:SF13">
    <property type="entry name" value="OS02G0537100 PROTEIN"/>
    <property type="match status" value="1"/>
</dbReference>
<proteinExistence type="predicted"/>
<keyword evidence="1" id="KW-0732">Signal</keyword>
<dbReference type="PANTHER" id="PTHR35357">
    <property type="entry name" value="OS02G0537100 PROTEIN"/>
    <property type="match status" value="1"/>
</dbReference>
<protein>
    <recommendedName>
        <fullName evidence="4">Pectinesterase inhibitor domain-containing protein</fullName>
    </recommendedName>
</protein>
<evidence type="ECO:0000313" key="2">
    <source>
        <dbReference type="EMBL" id="KAG2658891.1"/>
    </source>
</evidence>
<evidence type="ECO:0000313" key="3">
    <source>
        <dbReference type="Proteomes" id="UP000823388"/>
    </source>
</evidence>
<dbReference type="Gene3D" id="1.20.140.40">
    <property type="entry name" value="Invertase/pectin methylesterase inhibitor family protein"/>
    <property type="match status" value="1"/>
</dbReference>